<dbReference type="EMBL" id="MFBT01000034">
    <property type="protein sequence ID" value="OGD98589.1"/>
    <property type="molecule type" value="Genomic_DNA"/>
</dbReference>
<sequence length="225" mass="25159">MAKMLPVLVLLIPISAIFFLYQITKLKYAEIIQDKACVNPQNVLKELQIANKSALFVSTQKLTIDLKNKFSCIEDVKIKKRFPVKTIIEIKVKKSVAKIEGTNFVVLESGQVEEAKNDKDKPTIYLPGDLTPQLGQKITDQNVLLALKIGALLLKSDFITANIRFLPQGDIAVYNNQGVAIIFSNQKGQDTQVDSLQRVQASSKIDATKIAKIDLRFDKPIIVYK</sequence>
<evidence type="ECO:0000313" key="2">
    <source>
        <dbReference type="Proteomes" id="UP000177039"/>
    </source>
</evidence>
<organism evidence="1 2">
    <name type="scientific">Candidatus Curtissbacteria bacterium RIFCSPLOWO2_01_FULL_42_50</name>
    <dbReference type="NCBI Taxonomy" id="1797730"/>
    <lineage>
        <taxon>Bacteria</taxon>
        <taxon>Candidatus Curtissiibacteriota</taxon>
    </lineage>
</organism>
<evidence type="ECO:0000313" key="1">
    <source>
        <dbReference type="EMBL" id="OGD98589.1"/>
    </source>
</evidence>
<protein>
    <recommendedName>
        <fullName evidence="3">POTRA domain-containing protein</fullName>
    </recommendedName>
</protein>
<name>A0A1F5H3E2_9BACT</name>
<reference evidence="1 2" key="1">
    <citation type="journal article" date="2016" name="Nat. Commun.">
        <title>Thousands of microbial genomes shed light on interconnected biogeochemical processes in an aquifer system.</title>
        <authorList>
            <person name="Anantharaman K."/>
            <person name="Brown C.T."/>
            <person name="Hug L.A."/>
            <person name="Sharon I."/>
            <person name="Castelle C.J."/>
            <person name="Probst A.J."/>
            <person name="Thomas B.C."/>
            <person name="Singh A."/>
            <person name="Wilkins M.J."/>
            <person name="Karaoz U."/>
            <person name="Brodie E.L."/>
            <person name="Williams K.H."/>
            <person name="Hubbard S.S."/>
            <person name="Banfield J.F."/>
        </authorList>
    </citation>
    <scope>NUCLEOTIDE SEQUENCE [LARGE SCALE GENOMIC DNA]</scope>
</reference>
<gene>
    <name evidence="1" type="ORF">A3B54_05400</name>
</gene>
<accession>A0A1F5H3E2</accession>
<dbReference type="AlphaFoldDB" id="A0A1F5H3E2"/>
<comment type="caution">
    <text evidence="1">The sequence shown here is derived from an EMBL/GenBank/DDBJ whole genome shotgun (WGS) entry which is preliminary data.</text>
</comment>
<evidence type="ECO:0008006" key="3">
    <source>
        <dbReference type="Google" id="ProtNLM"/>
    </source>
</evidence>
<dbReference type="Proteomes" id="UP000177039">
    <property type="component" value="Unassembled WGS sequence"/>
</dbReference>
<proteinExistence type="predicted"/>